<dbReference type="GO" id="GO:0005759">
    <property type="term" value="C:mitochondrial matrix"/>
    <property type="evidence" value="ECO:0007669"/>
    <property type="project" value="TreeGrafter"/>
</dbReference>
<dbReference type="Gene3D" id="1.25.70.10">
    <property type="entry name" value="Transcription termination factor 3, mitochondrial"/>
    <property type="match status" value="1"/>
</dbReference>
<sequence length="493" mass="56878">MLSLFGSHSKNFKRLPRVVKTAVVVLPSITGSLLFSTPPYPSKCSSWPLFTTLFEGSLWNILIDEISFVDEALIAANKRRETAILQREKEEHCALSIPEPDAISILSQGINQAQRVNIVQKREYRATYEENTVLKELESMMLAKKYLESLSGLAERPIIKALKKTPNLVTVCVQQPEVVAKRFNRLKDEDFEPEEIFKFAKLLTAESDLLEKRLSMITKQFNDFSTMRMTAGILGIDTSLLPRYLMKWKREADIHRIKSRVHWLSEELEVTKQDVMDQMDSKPFLISFGFGVLKGKVLLLKDFGLNPSDICADPWVLGHTELNLTERINILKKSGVQKIKPWQLRCSVKNLRRFIATSSAAYQARSLYPDLREYFKEKLSTDETTIDIMLEKIPQLNQYTSFEKTDELIDFLYEQGFTSNQILSGPKILTFSIENIRERIAHIRRLGYDISDVPKYYFFSDTYHFKRLRERIQAAAMDPSLKIGKSRRSSSYA</sequence>
<comment type="similarity">
    <text evidence="1">Belongs to the mTERF family.</text>
</comment>
<dbReference type="AlphaFoldDB" id="A0AA88L254"/>
<dbReference type="InterPro" id="IPR038538">
    <property type="entry name" value="MTERF_sf"/>
</dbReference>
<evidence type="ECO:0000313" key="3">
    <source>
        <dbReference type="EMBL" id="KAK2704970.1"/>
    </source>
</evidence>
<comment type="caution">
    <text evidence="3">The sequence shown here is derived from an EMBL/GenBank/DDBJ whole genome shotgun (WGS) entry which is preliminary data.</text>
</comment>
<protein>
    <submittedName>
        <fullName evidence="3">Uncharacterized protein</fullName>
    </submittedName>
</protein>
<dbReference type="GO" id="GO:0006393">
    <property type="term" value="P:termination of mitochondrial transcription"/>
    <property type="evidence" value="ECO:0007669"/>
    <property type="project" value="TreeGrafter"/>
</dbReference>
<dbReference type="InterPro" id="IPR003690">
    <property type="entry name" value="MTERF"/>
</dbReference>
<gene>
    <name evidence="3" type="ORF">QYM36_017128</name>
</gene>
<dbReference type="PANTHER" id="PTHR15437:SF6">
    <property type="entry name" value="TRANSCRIPTION TERMINATION FACTOR, MITOCHONDRIAL"/>
    <property type="match status" value="1"/>
</dbReference>
<proteinExistence type="inferred from homology"/>
<reference evidence="3" key="1">
    <citation type="submission" date="2023-07" db="EMBL/GenBank/DDBJ databases">
        <title>Chromosome-level genome assembly of Artemia franciscana.</title>
        <authorList>
            <person name="Jo E."/>
        </authorList>
    </citation>
    <scope>NUCLEOTIDE SEQUENCE</scope>
    <source>
        <tissue evidence="3">Whole body</tissue>
    </source>
</reference>
<keyword evidence="2" id="KW-0809">Transit peptide</keyword>
<dbReference type="EMBL" id="JAVRJZ010000021">
    <property type="protein sequence ID" value="KAK2704970.1"/>
    <property type="molecule type" value="Genomic_DNA"/>
</dbReference>
<dbReference type="GO" id="GO:0003676">
    <property type="term" value="F:nucleic acid binding"/>
    <property type="evidence" value="ECO:0007669"/>
    <property type="project" value="InterPro"/>
</dbReference>
<accession>A0AA88L254</accession>
<evidence type="ECO:0000313" key="4">
    <source>
        <dbReference type="Proteomes" id="UP001187531"/>
    </source>
</evidence>
<keyword evidence="4" id="KW-1185">Reference proteome</keyword>
<evidence type="ECO:0000256" key="2">
    <source>
        <dbReference type="ARBA" id="ARBA00022946"/>
    </source>
</evidence>
<dbReference type="PANTHER" id="PTHR15437">
    <property type="entry name" value="TRANSCRIPTION TERMINATION FACTOR, MITOCHONDRIAL"/>
    <property type="match status" value="1"/>
</dbReference>
<organism evidence="3 4">
    <name type="scientific">Artemia franciscana</name>
    <name type="common">Brine shrimp</name>
    <name type="synonym">Artemia sanfranciscana</name>
    <dbReference type="NCBI Taxonomy" id="6661"/>
    <lineage>
        <taxon>Eukaryota</taxon>
        <taxon>Metazoa</taxon>
        <taxon>Ecdysozoa</taxon>
        <taxon>Arthropoda</taxon>
        <taxon>Crustacea</taxon>
        <taxon>Branchiopoda</taxon>
        <taxon>Anostraca</taxon>
        <taxon>Artemiidae</taxon>
        <taxon>Artemia</taxon>
    </lineage>
</organism>
<name>A0AA88L254_ARTSF</name>
<dbReference type="Pfam" id="PF02536">
    <property type="entry name" value="mTERF"/>
    <property type="match status" value="1"/>
</dbReference>
<evidence type="ECO:0000256" key="1">
    <source>
        <dbReference type="ARBA" id="ARBA00007692"/>
    </source>
</evidence>
<dbReference type="Proteomes" id="UP001187531">
    <property type="component" value="Unassembled WGS sequence"/>
</dbReference>